<dbReference type="InterPro" id="IPR053156">
    <property type="entry name" value="T6SS_TssM-like"/>
</dbReference>
<accession>A0ABS1DYP5</accession>
<dbReference type="SUPFAM" id="SSF52540">
    <property type="entry name" value="P-loop containing nucleoside triphosphate hydrolases"/>
    <property type="match status" value="1"/>
</dbReference>
<feature type="region of interest" description="Disordered" evidence="2">
    <location>
        <begin position="1252"/>
        <end position="1278"/>
    </location>
</feature>
<feature type="domain" description="Type VI secretion system component TssM1 N-terminal" evidence="6">
    <location>
        <begin position="175"/>
        <end position="437"/>
    </location>
</feature>
<dbReference type="PANTHER" id="PTHR36153">
    <property type="entry name" value="INNER MEMBRANE PROTEIN-RELATED"/>
    <property type="match status" value="1"/>
</dbReference>
<evidence type="ECO:0000256" key="2">
    <source>
        <dbReference type="SAM" id="MobiDB-lite"/>
    </source>
</evidence>
<organism evidence="8 9">
    <name type="scientific">Rubrivivax gelatinosus</name>
    <name type="common">Rhodocyclus gelatinosus</name>
    <name type="synonym">Rhodopseudomonas gelatinosa</name>
    <dbReference type="NCBI Taxonomy" id="28068"/>
    <lineage>
        <taxon>Bacteria</taxon>
        <taxon>Pseudomonadati</taxon>
        <taxon>Pseudomonadota</taxon>
        <taxon>Betaproteobacteria</taxon>
        <taxon>Burkholderiales</taxon>
        <taxon>Sphaerotilaceae</taxon>
        <taxon>Rubrivivax</taxon>
    </lineage>
</organism>
<proteinExistence type="predicted"/>
<feature type="transmembrane region" description="Helical" evidence="3">
    <location>
        <begin position="431"/>
        <end position="453"/>
    </location>
</feature>
<dbReference type="CDD" id="cd00882">
    <property type="entry name" value="Ras_like_GTPase"/>
    <property type="match status" value="1"/>
</dbReference>
<dbReference type="InterPro" id="IPR009612">
    <property type="entry name" value="IcmF-rel"/>
</dbReference>
<feature type="transmembrane region" description="Helical" evidence="3">
    <location>
        <begin position="12"/>
        <end position="29"/>
    </location>
</feature>
<dbReference type="RefSeq" id="WP_200379676.1">
    <property type="nucleotide sequence ID" value="NZ_NRRU01000088.1"/>
</dbReference>
<evidence type="ECO:0000259" key="6">
    <source>
        <dbReference type="Pfam" id="PF14331"/>
    </source>
</evidence>
<dbReference type="Pfam" id="PF14331">
    <property type="entry name" value="IcmF-related_N"/>
    <property type="match status" value="1"/>
</dbReference>
<feature type="transmembrane region" description="Helical" evidence="3">
    <location>
        <begin position="35"/>
        <end position="53"/>
    </location>
</feature>
<gene>
    <name evidence="8" type="ORF">CKO43_19450</name>
</gene>
<dbReference type="InterPro" id="IPR017731">
    <property type="entry name" value="TssM1-like"/>
</dbReference>
<feature type="domain" description="Type VI secretion system IcmF C-terminal" evidence="4">
    <location>
        <begin position="1125"/>
        <end position="1227"/>
    </location>
</feature>
<feature type="domain" description="IcmF-related" evidence="5">
    <location>
        <begin position="483"/>
        <end position="864"/>
    </location>
</feature>
<evidence type="ECO:0008006" key="10">
    <source>
        <dbReference type="Google" id="ProtNLM"/>
    </source>
</evidence>
<feature type="domain" description="Type VI secretion system component TssM1 helical" evidence="7">
    <location>
        <begin position="1015"/>
        <end position="1104"/>
    </location>
</feature>
<protein>
    <recommendedName>
        <fullName evidence="10">Type VI secretion system protein ImpL</fullName>
    </recommendedName>
</protein>
<feature type="compositionally biased region" description="Low complexity" evidence="2">
    <location>
        <begin position="1254"/>
        <end position="1278"/>
    </location>
</feature>
<dbReference type="InterPro" id="IPR048677">
    <property type="entry name" value="TssM1_hel"/>
</dbReference>
<evidence type="ECO:0000259" key="4">
    <source>
        <dbReference type="Pfam" id="PF06744"/>
    </source>
</evidence>
<reference evidence="8" key="1">
    <citation type="submission" date="2017-08" db="EMBL/GenBank/DDBJ databases">
        <authorList>
            <person name="Imhoff J.F."/>
            <person name="Rahn T."/>
            <person name="Kuenzel S."/>
            <person name="Neulinger S.C."/>
        </authorList>
    </citation>
    <scope>NUCLEOTIDE SEQUENCE</scope>
    <source>
        <strain evidence="8">IM 151</strain>
    </source>
</reference>
<keyword evidence="3" id="KW-0472">Membrane</keyword>
<evidence type="ECO:0000259" key="5">
    <source>
        <dbReference type="Pfam" id="PF06761"/>
    </source>
</evidence>
<dbReference type="NCBIfam" id="TIGR03348">
    <property type="entry name" value="VI_IcmF"/>
    <property type="match status" value="1"/>
</dbReference>
<keyword evidence="1" id="KW-0175">Coiled coil</keyword>
<dbReference type="Pfam" id="PF21070">
    <property type="entry name" value="IcmF_helical"/>
    <property type="match status" value="1"/>
</dbReference>
<dbReference type="PANTHER" id="PTHR36153:SF1">
    <property type="entry name" value="TYPE VI SECRETION SYSTEM COMPONENT TSSM1"/>
    <property type="match status" value="1"/>
</dbReference>
<evidence type="ECO:0000313" key="9">
    <source>
        <dbReference type="Proteomes" id="UP001041814"/>
    </source>
</evidence>
<dbReference type="InterPro" id="IPR025743">
    <property type="entry name" value="TssM1_N"/>
</dbReference>
<keyword evidence="9" id="KW-1185">Reference proteome</keyword>
<dbReference type="Pfam" id="PF06761">
    <property type="entry name" value="IcmF-related"/>
    <property type="match status" value="1"/>
</dbReference>
<name>A0ABS1DYP5_RUBGE</name>
<evidence type="ECO:0000313" key="8">
    <source>
        <dbReference type="EMBL" id="MBK1714941.1"/>
    </source>
</evidence>
<dbReference type="Pfam" id="PF06744">
    <property type="entry name" value="IcmF_C"/>
    <property type="match status" value="1"/>
</dbReference>
<reference evidence="8" key="2">
    <citation type="journal article" date="2020" name="Microorganisms">
        <title>Osmotic Adaptation and Compatible Solute Biosynthesis of Phototrophic Bacteria as Revealed from Genome Analyses.</title>
        <authorList>
            <person name="Imhoff J.F."/>
            <person name="Rahn T."/>
            <person name="Kunzel S."/>
            <person name="Keller A."/>
            <person name="Neulinger S.C."/>
        </authorList>
    </citation>
    <scope>NUCLEOTIDE SEQUENCE</scope>
    <source>
        <strain evidence="8">IM 151</strain>
    </source>
</reference>
<keyword evidence="3" id="KW-0812">Transmembrane</keyword>
<dbReference type="InterPro" id="IPR010623">
    <property type="entry name" value="IcmF_C"/>
</dbReference>
<dbReference type="EMBL" id="NRRU01000088">
    <property type="protein sequence ID" value="MBK1714941.1"/>
    <property type="molecule type" value="Genomic_DNA"/>
</dbReference>
<dbReference type="InterPro" id="IPR027417">
    <property type="entry name" value="P-loop_NTPase"/>
</dbReference>
<comment type="caution">
    <text evidence="8">The sequence shown here is derived from an EMBL/GenBank/DDBJ whole genome shotgun (WGS) entry which is preliminary data.</text>
</comment>
<feature type="coiled-coil region" evidence="1">
    <location>
        <begin position="469"/>
        <end position="496"/>
    </location>
</feature>
<dbReference type="Proteomes" id="UP001041814">
    <property type="component" value="Unassembled WGS sequence"/>
</dbReference>
<evidence type="ECO:0000256" key="3">
    <source>
        <dbReference type="SAM" id="Phobius"/>
    </source>
</evidence>
<evidence type="ECO:0000259" key="7">
    <source>
        <dbReference type="Pfam" id="PF21070"/>
    </source>
</evidence>
<keyword evidence="3" id="KW-1133">Transmembrane helix</keyword>
<evidence type="ECO:0000256" key="1">
    <source>
        <dbReference type="SAM" id="Coils"/>
    </source>
</evidence>
<sequence>MRPALAHLRRGSLTAAALLALAAGVWLMARTVGLGWTLAAAAGVGIVAAAVVVTQRIQARRQGDALDRGLLPRPAADAHEQALQQRLRAAVRTIRRSRLGQARGAAALYELPWYIVIGNPAAGKSSAILHSGLSFPLEGDTGRVLHGVGGTRDCDWFLTSEGILLDTAGRYAVRTEDRGEWFEFLGLLRRTRPRAPIDGIIVAASLAELSQARGDEVVELARSLRSRVQELTERLEVAAPVYVLFTKADLLPGFDAFFADSDGTERERVWGATLPYRPQAAGGEAAARFGEAFDELQRGLRERAIASLASARGAAAPAATLGFVLEFAALKPALSSFISTLFDDNPYQWRPLLRGFYLTSALQTGAQPERATQDLARRFALALPPGAADAAPAAEDADTGYFLRSLFTRVLLADRGLVRQAGSTRHRRRLALGYGLAVFALGAALGGWSLAYLDQRRAVVEAVAALDQAAALQRGRDDLGARLEALERLQAALERLGTHGQRAGWVAALGLDQRAPLEHKLLHEYFAGVRSLLVLPVAEALERQVAAFVAAGARAHADGGADTEPAANPGRPALERALSRPLAPPAGTVLPASAIAVAVADEPPGRRPSRFVVTPAADAEAAYNALKAYLMLAEPTRREPAHLKDQMTRHWRGWLDERRGALNDDELLQKAQSIAAFALARAGDPAFPTIRTRPSLVDEARQQLRTLHQARPAEDRVYAEIRARAATRFAPVTVAALLAVDGQAAAIIAGSEWVPGTFTHEAWQQWVEPTIREAANGALLRQDWVLETSTDEDLSLAGSPDQIRRTLTERYRLDYARAWLGFAQGVSPAPFGNLDEAAAGLDRLADPARSPLLRIVQTLHRQTSWDRAGDTAQPAAAPASGVLVWLRGALLHRADDAAPAEPAASRPASGTLAEGFEPVARWLQTGDGPSPFARYLQALARLRTRVQAINQQGEPGPGARELLAATLSDSPESELGAALRLVDEMFAGSTPAARAALRPMLVRPLLQTFAVLLPPAEADLNRAWQAQVRTPYERTLRSRYPFDPSARVEAAGDEIAQLFGPAGAIARFADGMLAPFVVRRSDGLQSRTWGELGLRLRPAFREGLEGWLAAGSTAPGSTAAATTAFQLKPLAAAGLAEYTVQIDGQTLRYRNAAATWSDFVWPHDGGAPGVRISGTTVDGARIGFVDAPGTFGLDRAFELATRTRLPDGSSELAWTRDGLQLRLQLRIVRGPVEARAASTLRGLRLPAEIAGVDPPAQAPASRPATPAPTLAALQEPAR</sequence>